<dbReference type="EMBL" id="CP004145">
    <property type="protein sequence ID" value="AGO60030.1"/>
    <property type="molecule type" value="Genomic_DNA"/>
</dbReference>
<dbReference type="RefSeq" id="WP_009886068.1">
    <property type="nucleotide sequence ID" value="NC_021592.1"/>
</dbReference>
<dbReference type="GeneID" id="16024194"/>
<protein>
    <submittedName>
        <fullName evidence="1">Uncharacterized protein</fullName>
    </submittedName>
</protein>
<proteinExistence type="predicted"/>
<evidence type="ECO:0000313" key="1">
    <source>
        <dbReference type="EMBL" id="AGO60030.1"/>
    </source>
</evidence>
<organism evidence="1 2">
    <name type="scientific">Ferroplasma acidarmanus Fer1</name>
    <dbReference type="NCBI Taxonomy" id="333146"/>
    <lineage>
        <taxon>Archaea</taxon>
        <taxon>Methanobacteriati</taxon>
        <taxon>Thermoplasmatota</taxon>
        <taxon>Thermoplasmata</taxon>
        <taxon>Thermoplasmatales</taxon>
        <taxon>Ferroplasmaceae</taxon>
        <taxon>Ferroplasma</taxon>
    </lineage>
</organism>
<name>S0APP8_FERAC</name>
<sequence length="165" mass="18965">MENISPYIDFDTPSSIPVNSGYDEEFNNREIIMKNVFAIGYDKDDNNISSVVQPDDKAFLTEILIKCVNSIAYINNPAEFRELLSIAQMEELFNLLVYYFTYYMATYGTPAIEVVLDENSSPSYLKLLIPDCNWEEWDVLDKNLLARENLLKGYLMIGCIKGLIE</sequence>
<gene>
    <name evidence="1" type="ORF">FACI_IFERC00001G0050</name>
</gene>
<dbReference type="AlphaFoldDB" id="S0APP8"/>
<keyword evidence="2" id="KW-1185">Reference proteome</keyword>
<dbReference type="Proteomes" id="UP000014660">
    <property type="component" value="Chromosome"/>
</dbReference>
<reference evidence="1 2" key="1">
    <citation type="journal article" date="2007" name="Proc. Natl. Acad. Sci. U.S.A.">
        <title>Genome dynamics in a natural archaeal population.</title>
        <authorList>
            <person name="Allen E.E."/>
            <person name="Tyson G.W."/>
            <person name="Whitaker R.J."/>
            <person name="Detter J.C."/>
            <person name="Richardson P.M."/>
            <person name="Banfield J.F."/>
        </authorList>
    </citation>
    <scope>NUCLEOTIDE SEQUENCE [LARGE SCALE GENOMIC DNA]</scope>
    <source>
        <strain evidence="2">fer1</strain>
    </source>
</reference>
<evidence type="ECO:0000313" key="2">
    <source>
        <dbReference type="Proteomes" id="UP000014660"/>
    </source>
</evidence>
<accession>S0APP8</accession>
<dbReference type="KEGG" id="fac:FACI_IFERC01G0050"/>
<dbReference type="HOGENOM" id="CLU_1607080_0_0_2"/>